<dbReference type="PANTHER" id="PTHR13285">
    <property type="entry name" value="ACYLTRANSFERASE"/>
    <property type="match status" value="1"/>
</dbReference>
<keyword evidence="6 7" id="KW-0472">Membrane</keyword>
<dbReference type="InterPro" id="IPR051085">
    <property type="entry name" value="MB_O-acyltransferase"/>
</dbReference>
<dbReference type="EMBL" id="DWYG01000066">
    <property type="protein sequence ID" value="HJB41728.1"/>
    <property type="molecule type" value="Genomic_DNA"/>
</dbReference>
<feature type="transmembrane region" description="Helical" evidence="8">
    <location>
        <begin position="7"/>
        <end position="25"/>
    </location>
</feature>
<dbReference type="PIRSF" id="PIRSF016636">
    <property type="entry name" value="AlgI_DltB"/>
    <property type="match status" value="1"/>
</dbReference>
<dbReference type="InterPro" id="IPR028362">
    <property type="entry name" value="AlgI"/>
</dbReference>
<comment type="similarity">
    <text evidence="2 7">Belongs to the membrane-bound acyltransferase family.</text>
</comment>
<comment type="caution">
    <text evidence="9">The sequence shown here is derived from an EMBL/GenBank/DDBJ whole genome shotgun (WGS) entry which is preliminary data.</text>
</comment>
<accession>A0A9D2M6F0</accession>
<proteinExistence type="inferred from homology"/>
<feature type="transmembrane region" description="Helical" evidence="8">
    <location>
        <begin position="407"/>
        <end position="425"/>
    </location>
</feature>
<dbReference type="GO" id="GO:0005886">
    <property type="term" value="C:plasma membrane"/>
    <property type="evidence" value="ECO:0007669"/>
    <property type="project" value="UniProtKB-SubCell"/>
</dbReference>
<evidence type="ECO:0000256" key="7">
    <source>
        <dbReference type="PIRNR" id="PIRNR016636"/>
    </source>
</evidence>
<name>A0A9D2M6F0_9FIRM</name>
<keyword evidence="3 7" id="KW-1003">Cell membrane</keyword>
<evidence type="ECO:0000256" key="4">
    <source>
        <dbReference type="ARBA" id="ARBA00022692"/>
    </source>
</evidence>
<dbReference type="PIRSF" id="PIRSF500217">
    <property type="entry name" value="AlgI"/>
    <property type="match status" value="1"/>
</dbReference>
<dbReference type="InterPro" id="IPR004299">
    <property type="entry name" value="MBOAT_fam"/>
</dbReference>
<feature type="transmembrane region" description="Helical" evidence="8">
    <location>
        <begin position="106"/>
        <end position="127"/>
    </location>
</feature>
<keyword evidence="5 8" id="KW-1133">Transmembrane helix</keyword>
<dbReference type="Proteomes" id="UP000886803">
    <property type="component" value="Unassembled WGS sequence"/>
</dbReference>
<dbReference type="InterPro" id="IPR024194">
    <property type="entry name" value="Ac/AlaTfrase_AlgI/DltB"/>
</dbReference>
<protein>
    <submittedName>
        <fullName evidence="9">MBOAT family protein</fullName>
    </submittedName>
</protein>
<evidence type="ECO:0000256" key="1">
    <source>
        <dbReference type="ARBA" id="ARBA00004651"/>
    </source>
</evidence>
<feature type="transmembrane region" description="Helical" evidence="8">
    <location>
        <begin position="311"/>
        <end position="329"/>
    </location>
</feature>
<dbReference type="Pfam" id="PF03062">
    <property type="entry name" value="MBOAT"/>
    <property type="match status" value="1"/>
</dbReference>
<reference evidence="9" key="1">
    <citation type="journal article" date="2021" name="PeerJ">
        <title>Extensive microbial diversity within the chicken gut microbiome revealed by metagenomics and culture.</title>
        <authorList>
            <person name="Gilroy R."/>
            <person name="Ravi A."/>
            <person name="Getino M."/>
            <person name="Pursley I."/>
            <person name="Horton D.L."/>
            <person name="Alikhan N.F."/>
            <person name="Baker D."/>
            <person name="Gharbi K."/>
            <person name="Hall N."/>
            <person name="Watson M."/>
            <person name="Adriaenssens E.M."/>
            <person name="Foster-Nyarko E."/>
            <person name="Jarju S."/>
            <person name="Secka A."/>
            <person name="Antonio M."/>
            <person name="Oren A."/>
            <person name="Chaudhuri R.R."/>
            <person name="La Ragione R."/>
            <person name="Hildebrand F."/>
            <person name="Pallen M.J."/>
        </authorList>
    </citation>
    <scope>NUCLEOTIDE SEQUENCE</scope>
    <source>
        <strain evidence="9">ChiBcec8-13705</strain>
    </source>
</reference>
<feature type="transmembrane region" description="Helical" evidence="8">
    <location>
        <begin position="75"/>
        <end position="94"/>
    </location>
</feature>
<gene>
    <name evidence="9" type="ORF">H9945_04445</name>
</gene>
<feature type="transmembrane region" description="Helical" evidence="8">
    <location>
        <begin position="365"/>
        <end position="387"/>
    </location>
</feature>
<feature type="transmembrane region" description="Helical" evidence="8">
    <location>
        <begin position="37"/>
        <end position="63"/>
    </location>
</feature>
<dbReference type="PANTHER" id="PTHR13285:SF18">
    <property type="entry name" value="PROTEIN-CYSTEINE N-PALMITOYLTRANSFERASE RASP"/>
    <property type="match status" value="1"/>
</dbReference>
<feature type="transmembrane region" description="Helical" evidence="8">
    <location>
        <begin position="335"/>
        <end position="353"/>
    </location>
</feature>
<keyword evidence="4 8" id="KW-0812">Transmembrane</keyword>
<comment type="subcellular location">
    <subcellularLocation>
        <location evidence="1">Cell membrane</location>
        <topology evidence="1">Multi-pass membrane protein</topology>
    </subcellularLocation>
</comment>
<evidence type="ECO:0000256" key="2">
    <source>
        <dbReference type="ARBA" id="ARBA00010323"/>
    </source>
</evidence>
<evidence type="ECO:0000313" key="9">
    <source>
        <dbReference type="EMBL" id="HJB41728.1"/>
    </source>
</evidence>
<dbReference type="GO" id="GO:0016746">
    <property type="term" value="F:acyltransferase activity"/>
    <property type="evidence" value="ECO:0007669"/>
    <property type="project" value="UniProtKB-KW"/>
</dbReference>
<reference evidence="9" key="2">
    <citation type="submission" date="2021-04" db="EMBL/GenBank/DDBJ databases">
        <authorList>
            <person name="Gilroy R."/>
        </authorList>
    </citation>
    <scope>NUCLEOTIDE SEQUENCE</scope>
    <source>
        <strain evidence="9">ChiBcec8-13705</strain>
    </source>
</reference>
<evidence type="ECO:0000256" key="6">
    <source>
        <dbReference type="ARBA" id="ARBA00023136"/>
    </source>
</evidence>
<organism evidence="9 10">
    <name type="scientific">Candidatus Gemmiger avicola</name>
    <dbReference type="NCBI Taxonomy" id="2838605"/>
    <lineage>
        <taxon>Bacteria</taxon>
        <taxon>Bacillati</taxon>
        <taxon>Bacillota</taxon>
        <taxon>Clostridia</taxon>
        <taxon>Eubacteriales</taxon>
        <taxon>Gemmiger</taxon>
    </lineage>
</organism>
<evidence type="ECO:0000313" key="10">
    <source>
        <dbReference type="Proteomes" id="UP000886803"/>
    </source>
</evidence>
<evidence type="ECO:0000256" key="8">
    <source>
        <dbReference type="SAM" id="Phobius"/>
    </source>
</evidence>
<feature type="transmembrane region" description="Helical" evidence="8">
    <location>
        <begin position="437"/>
        <end position="462"/>
    </location>
</feature>
<keyword evidence="7" id="KW-0808">Transferase</keyword>
<dbReference type="GO" id="GO:0042121">
    <property type="term" value="P:alginic acid biosynthetic process"/>
    <property type="evidence" value="ECO:0007669"/>
    <property type="project" value="InterPro"/>
</dbReference>
<evidence type="ECO:0000256" key="5">
    <source>
        <dbReference type="ARBA" id="ARBA00022989"/>
    </source>
</evidence>
<sequence length="464" mass="52132">MVFNSVVFLFCFLPLALLLYYLVPGRLKNAVLLLESLLFYCWTGVTWLPLIAVLVGINYLAGLCMSKLRGGGRRAVLVLAVALTAAALVFFKYANFFIETLNQVAGLGWATLSFLDILPLGISYYTFKLISYVADVYSGKVEAERNPIDFSAYVVMYPQLIVGPIVRYREMAPALHTIRGRCSLRQAEEGAILFVFGLAKKVILADSIGALWLDIIASDGIGLAQASTPLVWLGVVAYSLQLYFDFAGYSEMSNGLSKMMGFDCPANFNLPYMATSITDFWRRWHISLSLWFRDYVYIPLGGNRRGQARQIFNMLVVWALTGFWHGANWNFICWGLYYFVLLVIEKSFLLPYLQRGRIWPRFYTLFFVVLGWGIFTSNQPGSPLGLLLNRLFIPQGGISPVYYLRNYGVLLVLGCLCATPLPGWIWEKTRRFTPVRLLVFAGVMVLSCAFVVAATGSTALYADF</sequence>
<keyword evidence="7" id="KW-0012">Acyltransferase</keyword>
<dbReference type="AlphaFoldDB" id="A0A9D2M6F0"/>
<evidence type="ECO:0000256" key="3">
    <source>
        <dbReference type="ARBA" id="ARBA00022475"/>
    </source>
</evidence>